<dbReference type="Proteomes" id="UP000318138">
    <property type="component" value="Chromosome"/>
</dbReference>
<name>A0A859FFK6_9BACI</name>
<sequence>MLNKFTTSALAATAVAAASYFLGKEENRTKIKQEFNRVKAQLVHQTKEDTDKAYEEKVGFSDPYDIQDNSMVDEGAVYSVNYYNEHKKDEEEK</sequence>
<evidence type="ECO:0000313" key="1">
    <source>
        <dbReference type="EMBL" id="QKS71791.1"/>
    </source>
</evidence>
<dbReference type="RefSeq" id="WP_176009777.1">
    <property type="nucleotide sequence ID" value="NZ_CP041372.2"/>
</dbReference>
<reference evidence="2" key="1">
    <citation type="submission" date="2019-07" db="EMBL/GenBank/DDBJ databases">
        <title>Bacillus alkalisoli sp. nov. isolated from saline soil.</title>
        <authorList>
            <person name="Sun J.-Q."/>
            <person name="Xu L."/>
        </authorList>
    </citation>
    <scope>NUCLEOTIDE SEQUENCE [LARGE SCALE GENOMIC DNA]</scope>
    <source>
        <strain evidence="2">M4U3P1</strain>
    </source>
</reference>
<dbReference type="AlphaFoldDB" id="A0A859FFK6"/>
<proteinExistence type="predicted"/>
<keyword evidence="2" id="KW-1185">Reference proteome</keyword>
<dbReference type="KEGG" id="psua:FLK61_34530"/>
<dbReference type="EMBL" id="CP041372">
    <property type="protein sequence ID" value="QKS71791.1"/>
    <property type="molecule type" value="Genomic_DNA"/>
</dbReference>
<gene>
    <name evidence="1" type="ORF">FLK61_34530</name>
</gene>
<evidence type="ECO:0000313" key="2">
    <source>
        <dbReference type="Proteomes" id="UP000318138"/>
    </source>
</evidence>
<evidence type="ECO:0008006" key="3">
    <source>
        <dbReference type="Google" id="ProtNLM"/>
    </source>
</evidence>
<protein>
    <recommendedName>
        <fullName evidence="3">YtxH domain-containing protein</fullName>
    </recommendedName>
</protein>
<accession>A0A859FFK6</accession>
<organism evidence="1 2">
    <name type="scientific">Paenalkalicoccus suaedae</name>
    <dbReference type="NCBI Taxonomy" id="2592382"/>
    <lineage>
        <taxon>Bacteria</taxon>
        <taxon>Bacillati</taxon>
        <taxon>Bacillota</taxon>
        <taxon>Bacilli</taxon>
        <taxon>Bacillales</taxon>
        <taxon>Bacillaceae</taxon>
        <taxon>Paenalkalicoccus</taxon>
    </lineage>
</organism>